<proteinExistence type="predicted"/>
<feature type="region of interest" description="Disordered" evidence="1">
    <location>
        <begin position="1"/>
        <end position="36"/>
    </location>
</feature>
<evidence type="ECO:0000313" key="3">
    <source>
        <dbReference type="Proteomes" id="UP001378592"/>
    </source>
</evidence>
<evidence type="ECO:0000313" key="2">
    <source>
        <dbReference type="EMBL" id="KAK7791106.1"/>
    </source>
</evidence>
<reference evidence="2 3" key="1">
    <citation type="submission" date="2024-03" db="EMBL/GenBank/DDBJ databases">
        <title>The genome assembly and annotation of the cricket Gryllus longicercus Weissman &amp; Gray.</title>
        <authorList>
            <person name="Szrajer S."/>
            <person name="Gray D."/>
            <person name="Ylla G."/>
        </authorList>
    </citation>
    <scope>NUCLEOTIDE SEQUENCE [LARGE SCALE GENOMIC DNA]</scope>
    <source>
        <strain evidence="2">DAG 2021-001</strain>
        <tissue evidence="2">Whole body minus gut</tissue>
    </source>
</reference>
<feature type="compositionally biased region" description="Basic and acidic residues" evidence="1">
    <location>
        <begin position="17"/>
        <end position="31"/>
    </location>
</feature>
<feature type="region of interest" description="Disordered" evidence="1">
    <location>
        <begin position="50"/>
        <end position="72"/>
    </location>
</feature>
<evidence type="ECO:0000256" key="1">
    <source>
        <dbReference type="SAM" id="MobiDB-lite"/>
    </source>
</evidence>
<name>A0AAN9YZW6_9ORTH</name>
<comment type="caution">
    <text evidence="2">The sequence shown here is derived from an EMBL/GenBank/DDBJ whole genome shotgun (WGS) entry which is preliminary data.</text>
</comment>
<accession>A0AAN9YZW6</accession>
<feature type="compositionally biased region" description="Low complexity" evidence="1">
    <location>
        <begin position="50"/>
        <end position="63"/>
    </location>
</feature>
<sequence length="72" mass="7764">MLRKDLPRGPRRSAASRTDERVRERESEGRRALMHLRRSGVRCRRAGAVAGSGVSERGSSERAAGLSNGGGC</sequence>
<organism evidence="2 3">
    <name type="scientific">Gryllus longicercus</name>
    <dbReference type="NCBI Taxonomy" id="2509291"/>
    <lineage>
        <taxon>Eukaryota</taxon>
        <taxon>Metazoa</taxon>
        <taxon>Ecdysozoa</taxon>
        <taxon>Arthropoda</taxon>
        <taxon>Hexapoda</taxon>
        <taxon>Insecta</taxon>
        <taxon>Pterygota</taxon>
        <taxon>Neoptera</taxon>
        <taxon>Polyneoptera</taxon>
        <taxon>Orthoptera</taxon>
        <taxon>Ensifera</taxon>
        <taxon>Gryllidea</taxon>
        <taxon>Grylloidea</taxon>
        <taxon>Gryllidae</taxon>
        <taxon>Gryllinae</taxon>
        <taxon>Gryllus</taxon>
    </lineage>
</organism>
<protein>
    <submittedName>
        <fullName evidence="2">Uncharacterized protein</fullName>
    </submittedName>
</protein>
<dbReference type="Proteomes" id="UP001378592">
    <property type="component" value="Unassembled WGS sequence"/>
</dbReference>
<gene>
    <name evidence="2" type="ORF">R5R35_012916</name>
</gene>
<dbReference type="AlphaFoldDB" id="A0AAN9YZW6"/>
<dbReference type="EMBL" id="JAZDUA010000563">
    <property type="protein sequence ID" value="KAK7791106.1"/>
    <property type="molecule type" value="Genomic_DNA"/>
</dbReference>
<keyword evidence="3" id="KW-1185">Reference proteome</keyword>